<dbReference type="GO" id="GO:2000045">
    <property type="term" value="P:regulation of G1/S transition of mitotic cell cycle"/>
    <property type="evidence" value="ECO:0007669"/>
    <property type="project" value="TreeGrafter"/>
</dbReference>
<keyword evidence="5" id="KW-1185">Reference proteome</keyword>
<dbReference type="Proteomes" id="UP000018936">
    <property type="component" value="Unassembled WGS sequence"/>
</dbReference>
<evidence type="ECO:0000256" key="2">
    <source>
        <dbReference type="ARBA" id="ARBA00023043"/>
    </source>
</evidence>
<dbReference type="GO" id="GO:0005634">
    <property type="term" value="C:nucleus"/>
    <property type="evidence" value="ECO:0007669"/>
    <property type="project" value="TreeGrafter"/>
</dbReference>
<dbReference type="Gene3D" id="1.25.40.20">
    <property type="entry name" value="Ankyrin repeat-containing domain"/>
    <property type="match status" value="1"/>
</dbReference>
<evidence type="ECO:0000313" key="5">
    <source>
        <dbReference type="Proteomes" id="UP000018936"/>
    </source>
</evidence>
<feature type="non-terminal residue" evidence="4">
    <location>
        <position position="1"/>
    </location>
</feature>
<dbReference type="GO" id="GO:0005737">
    <property type="term" value="C:cytoplasm"/>
    <property type="evidence" value="ECO:0007669"/>
    <property type="project" value="TreeGrafter"/>
</dbReference>
<evidence type="ECO:0000256" key="3">
    <source>
        <dbReference type="PROSITE-ProRule" id="PRU00023"/>
    </source>
</evidence>
<dbReference type="GO" id="GO:0008285">
    <property type="term" value="P:negative regulation of cell population proliferation"/>
    <property type="evidence" value="ECO:0007669"/>
    <property type="project" value="TreeGrafter"/>
</dbReference>
<organism evidence="4 5">
    <name type="scientific">Ophiophagus hannah</name>
    <name type="common">King cobra</name>
    <name type="synonym">Naja hannah</name>
    <dbReference type="NCBI Taxonomy" id="8665"/>
    <lineage>
        <taxon>Eukaryota</taxon>
        <taxon>Metazoa</taxon>
        <taxon>Chordata</taxon>
        <taxon>Craniata</taxon>
        <taxon>Vertebrata</taxon>
        <taxon>Euteleostomi</taxon>
        <taxon>Lepidosauria</taxon>
        <taxon>Squamata</taxon>
        <taxon>Bifurcata</taxon>
        <taxon>Unidentata</taxon>
        <taxon>Episquamata</taxon>
        <taxon>Toxicofera</taxon>
        <taxon>Serpentes</taxon>
        <taxon>Colubroidea</taxon>
        <taxon>Elapidae</taxon>
        <taxon>Elapinae</taxon>
        <taxon>Ophiophagus</taxon>
    </lineage>
</organism>
<keyword evidence="1" id="KW-0677">Repeat</keyword>
<dbReference type="InterPro" id="IPR036770">
    <property type="entry name" value="Ankyrin_rpt-contain_sf"/>
</dbReference>
<dbReference type="EMBL" id="AZIM01001260">
    <property type="protein sequence ID" value="ETE67547.1"/>
    <property type="molecule type" value="Genomic_DNA"/>
</dbReference>
<gene>
    <name evidence="4" type="primary">CDKN2A</name>
    <name evidence="4" type="ORF">L345_06669</name>
</gene>
<keyword evidence="2 3" id="KW-0040">ANK repeat</keyword>
<name>V8P148_OPHHA</name>
<dbReference type="GO" id="GO:0004861">
    <property type="term" value="F:cyclin-dependent protein serine/threonine kinase inhibitor activity"/>
    <property type="evidence" value="ECO:0007669"/>
    <property type="project" value="TreeGrafter"/>
</dbReference>
<comment type="caution">
    <text evidence="4">The sequence shown here is derived from an EMBL/GenBank/DDBJ whole genome shotgun (WGS) entry which is preliminary data.</text>
</comment>
<sequence>MKLEIGSRGPCVESCLTTPLPSFSSLQVMKLGNPRVATLLLERGANPNVPDPSTGSLPVHDAAREGFLDTLQVLVSGGARLDLPNYYGRLPLDEAAETTEGRRLEADSAGRCWSGTSRAASHFQLLRFSAALRCAALAPSHNFLKMRVNSIRQLEISSAC</sequence>
<evidence type="ECO:0000313" key="4">
    <source>
        <dbReference type="EMBL" id="ETE67547.1"/>
    </source>
</evidence>
<dbReference type="InterPro" id="IPR050776">
    <property type="entry name" value="Ank_Repeat/CDKN_Inhibitor"/>
</dbReference>
<dbReference type="PANTHER" id="PTHR24201">
    <property type="entry name" value="ANK_REP_REGION DOMAIN-CONTAINING PROTEIN"/>
    <property type="match status" value="1"/>
</dbReference>
<protein>
    <submittedName>
        <fullName evidence="4">Cyclin-dependent kinase inhibitor 2A</fullName>
    </submittedName>
</protein>
<feature type="repeat" description="ANK" evidence="3">
    <location>
        <begin position="54"/>
        <end position="86"/>
    </location>
</feature>
<proteinExistence type="predicted"/>
<dbReference type="PROSITE" id="PS50297">
    <property type="entry name" value="ANK_REP_REGION"/>
    <property type="match status" value="1"/>
</dbReference>
<dbReference type="OrthoDB" id="539213at2759"/>
<accession>V8P148</accession>
<dbReference type="SUPFAM" id="SSF48403">
    <property type="entry name" value="Ankyrin repeat"/>
    <property type="match status" value="1"/>
</dbReference>
<dbReference type="PANTHER" id="PTHR24201:SF8">
    <property type="entry name" value="CYCLIN-DEPENDENT KINASE 4 INHIBITOR B"/>
    <property type="match status" value="1"/>
</dbReference>
<dbReference type="GO" id="GO:0019901">
    <property type="term" value="F:protein kinase binding"/>
    <property type="evidence" value="ECO:0007669"/>
    <property type="project" value="TreeGrafter"/>
</dbReference>
<reference evidence="4 5" key="1">
    <citation type="journal article" date="2013" name="Proc. Natl. Acad. Sci. U.S.A.">
        <title>The king cobra genome reveals dynamic gene evolution and adaptation in the snake venom system.</title>
        <authorList>
            <person name="Vonk F.J."/>
            <person name="Casewell N.R."/>
            <person name="Henkel C.V."/>
            <person name="Heimberg A.M."/>
            <person name="Jansen H.J."/>
            <person name="McCleary R.J."/>
            <person name="Kerkkamp H.M."/>
            <person name="Vos R.A."/>
            <person name="Guerreiro I."/>
            <person name="Calvete J.J."/>
            <person name="Wuster W."/>
            <person name="Woods A.E."/>
            <person name="Logan J.M."/>
            <person name="Harrison R.A."/>
            <person name="Castoe T.A."/>
            <person name="de Koning A.P."/>
            <person name="Pollock D.D."/>
            <person name="Yandell M."/>
            <person name="Calderon D."/>
            <person name="Renjifo C."/>
            <person name="Currier R.B."/>
            <person name="Salgado D."/>
            <person name="Pla D."/>
            <person name="Sanz L."/>
            <person name="Hyder A.S."/>
            <person name="Ribeiro J.M."/>
            <person name="Arntzen J.W."/>
            <person name="van den Thillart G.E."/>
            <person name="Boetzer M."/>
            <person name="Pirovano W."/>
            <person name="Dirks R.P."/>
            <person name="Spaink H.P."/>
            <person name="Duboule D."/>
            <person name="McGlinn E."/>
            <person name="Kini R.M."/>
            <person name="Richardson M.K."/>
        </authorList>
    </citation>
    <scope>NUCLEOTIDE SEQUENCE</scope>
    <source>
        <tissue evidence="4">Blood</tissue>
    </source>
</reference>
<dbReference type="InterPro" id="IPR002110">
    <property type="entry name" value="Ankyrin_rpt"/>
</dbReference>
<dbReference type="PROSITE" id="PS50088">
    <property type="entry name" value="ANK_REPEAT"/>
    <property type="match status" value="1"/>
</dbReference>
<evidence type="ECO:0000256" key="1">
    <source>
        <dbReference type="ARBA" id="ARBA00022737"/>
    </source>
</evidence>
<dbReference type="Pfam" id="PF12796">
    <property type="entry name" value="Ank_2"/>
    <property type="match status" value="1"/>
</dbReference>
<dbReference type="AlphaFoldDB" id="V8P148"/>